<dbReference type="EMBL" id="JAHRIP010054938">
    <property type="protein sequence ID" value="MEQ2301742.1"/>
    <property type="molecule type" value="Genomic_DNA"/>
</dbReference>
<evidence type="ECO:0000313" key="1">
    <source>
        <dbReference type="EMBL" id="MEQ2301742.1"/>
    </source>
</evidence>
<gene>
    <name evidence="1" type="ORF">AMECASPLE_039203</name>
</gene>
<evidence type="ECO:0000313" key="2">
    <source>
        <dbReference type="Proteomes" id="UP001469553"/>
    </source>
</evidence>
<protein>
    <submittedName>
        <fullName evidence="1">Uncharacterized protein</fullName>
    </submittedName>
</protein>
<sequence>MQLRHGGLKVIKIVSFRPCLGEGRGTKMAFALKVKKCNNFSKEMPNHTKVGMKEDLRVPDDPMGSYADIIKATPPENRKSLFYWERSLSGCLHYQLETVSSD</sequence>
<name>A0ABV0Z7J9_9TELE</name>
<proteinExistence type="predicted"/>
<accession>A0ABV0Z7J9</accession>
<keyword evidence="2" id="KW-1185">Reference proteome</keyword>
<dbReference type="Proteomes" id="UP001469553">
    <property type="component" value="Unassembled WGS sequence"/>
</dbReference>
<organism evidence="1 2">
    <name type="scientific">Ameca splendens</name>
    <dbReference type="NCBI Taxonomy" id="208324"/>
    <lineage>
        <taxon>Eukaryota</taxon>
        <taxon>Metazoa</taxon>
        <taxon>Chordata</taxon>
        <taxon>Craniata</taxon>
        <taxon>Vertebrata</taxon>
        <taxon>Euteleostomi</taxon>
        <taxon>Actinopterygii</taxon>
        <taxon>Neopterygii</taxon>
        <taxon>Teleostei</taxon>
        <taxon>Neoteleostei</taxon>
        <taxon>Acanthomorphata</taxon>
        <taxon>Ovalentaria</taxon>
        <taxon>Atherinomorphae</taxon>
        <taxon>Cyprinodontiformes</taxon>
        <taxon>Goodeidae</taxon>
        <taxon>Ameca</taxon>
    </lineage>
</organism>
<reference evidence="1 2" key="1">
    <citation type="submission" date="2021-06" db="EMBL/GenBank/DDBJ databases">
        <authorList>
            <person name="Palmer J.M."/>
        </authorList>
    </citation>
    <scope>NUCLEOTIDE SEQUENCE [LARGE SCALE GENOMIC DNA]</scope>
    <source>
        <strain evidence="1 2">AS_MEX2019</strain>
        <tissue evidence="1">Muscle</tissue>
    </source>
</reference>
<comment type="caution">
    <text evidence="1">The sequence shown here is derived from an EMBL/GenBank/DDBJ whole genome shotgun (WGS) entry which is preliminary data.</text>
</comment>